<dbReference type="EMBL" id="MU806021">
    <property type="protein sequence ID" value="KAJ3841990.1"/>
    <property type="molecule type" value="Genomic_DNA"/>
</dbReference>
<dbReference type="SUPFAM" id="SSF52047">
    <property type="entry name" value="RNI-like"/>
    <property type="match status" value="1"/>
</dbReference>
<gene>
    <name evidence="3" type="ORF">F5878DRAFT_722584</name>
</gene>
<dbReference type="SUPFAM" id="SSF81383">
    <property type="entry name" value="F-box domain"/>
    <property type="match status" value="1"/>
</dbReference>
<keyword evidence="4" id="KW-1185">Reference proteome</keyword>
<dbReference type="InterPro" id="IPR001810">
    <property type="entry name" value="F-box_dom"/>
</dbReference>
<feature type="domain" description="F-box" evidence="2">
    <location>
        <begin position="53"/>
        <end position="101"/>
    </location>
</feature>
<dbReference type="Proteomes" id="UP001163846">
    <property type="component" value="Unassembled WGS sequence"/>
</dbReference>
<protein>
    <recommendedName>
        <fullName evidence="2">F-box domain-containing protein</fullName>
    </recommendedName>
</protein>
<sequence>MPLPESIPALDTLLNSLHIQKANLLHQLEQLDADIAAAERKRAKIWNDDVFVSKLPPELLSHIFLLCQKDKPAFQLIAAQVCSRWRDLTVGTPMLWTDIRITLENHYDLQPRLDKMETYISRSGPSSLIAVRLNVTEEEFEFAPFLKLIATHISRCAHLSIQALQAPQLRHLALQTDQRYRASVERKMFGTPSIFKAGAPSLNYLKLAGAASGLRLPISGSITTLYLHGRHMQKLTVLEYRGMLAAHRCLVNLSLQWLMIDSTMSTDSDLRALELPMLRSLRIRPTDEAFSPDSIKALLNALPLSCLESLILNKVDNLYSFEFPNVKELSLHSCEFPVDQLGHLVLAFPSVIHLLLESKFPLLHTASGIYGGLMMSPKLRLLCVKQLVCRHDFSAVLRLVQERSRANCPLEFVYLDNLSHRWAVDVILALKTLTKVGQVSSYPHPWPPGTNIDDLAQYDDFWRF</sequence>
<organism evidence="3 4">
    <name type="scientific">Lentinula raphanica</name>
    <dbReference type="NCBI Taxonomy" id="153919"/>
    <lineage>
        <taxon>Eukaryota</taxon>
        <taxon>Fungi</taxon>
        <taxon>Dikarya</taxon>
        <taxon>Basidiomycota</taxon>
        <taxon>Agaricomycotina</taxon>
        <taxon>Agaricomycetes</taxon>
        <taxon>Agaricomycetidae</taxon>
        <taxon>Agaricales</taxon>
        <taxon>Marasmiineae</taxon>
        <taxon>Omphalotaceae</taxon>
        <taxon>Lentinula</taxon>
    </lineage>
</organism>
<dbReference type="AlphaFoldDB" id="A0AA38PG20"/>
<evidence type="ECO:0000313" key="4">
    <source>
        <dbReference type="Proteomes" id="UP001163846"/>
    </source>
</evidence>
<name>A0AA38PG20_9AGAR</name>
<keyword evidence="1" id="KW-0175">Coiled coil</keyword>
<evidence type="ECO:0000256" key="1">
    <source>
        <dbReference type="SAM" id="Coils"/>
    </source>
</evidence>
<evidence type="ECO:0000313" key="3">
    <source>
        <dbReference type="EMBL" id="KAJ3841990.1"/>
    </source>
</evidence>
<evidence type="ECO:0000259" key="2">
    <source>
        <dbReference type="Pfam" id="PF12937"/>
    </source>
</evidence>
<dbReference type="InterPro" id="IPR036047">
    <property type="entry name" value="F-box-like_dom_sf"/>
</dbReference>
<dbReference type="InterPro" id="IPR032675">
    <property type="entry name" value="LRR_dom_sf"/>
</dbReference>
<accession>A0AA38PG20</accession>
<proteinExistence type="predicted"/>
<dbReference type="Gene3D" id="3.80.10.10">
    <property type="entry name" value="Ribonuclease Inhibitor"/>
    <property type="match status" value="1"/>
</dbReference>
<comment type="caution">
    <text evidence="3">The sequence shown here is derived from an EMBL/GenBank/DDBJ whole genome shotgun (WGS) entry which is preliminary data.</text>
</comment>
<feature type="coiled-coil region" evidence="1">
    <location>
        <begin position="14"/>
        <end position="41"/>
    </location>
</feature>
<dbReference type="Gene3D" id="1.20.1280.50">
    <property type="match status" value="1"/>
</dbReference>
<dbReference type="Pfam" id="PF12937">
    <property type="entry name" value="F-box-like"/>
    <property type="match status" value="1"/>
</dbReference>
<reference evidence="3" key="1">
    <citation type="submission" date="2022-08" db="EMBL/GenBank/DDBJ databases">
        <authorList>
            <consortium name="DOE Joint Genome Institute"/>
            <person name="Min B."/>
            <person name="Riley R."/>
            <person name="Sierra-Patev S."/>
            <person name="Naranjo-Ortiz M."/>
            <person name="Looney B."/>
            <person name="Konkel Z."/>
            <person name="Slot J.C."/>
            <person name="Sakamoto Y."/>
            <person name="Steenwyk J.L."/>
            <person name="Rokas A."/>
            <person name="Carro J."/>
            <person name="Camarero S."/>
            <person name="Ferreira P."/>
            <person name="Molpeceres G."/>
            <person name="Ruiz-Duenas F.J."/>
            <person name="Serrano A."/>
            <person name="Henrissat B."/>
            <person name="Drula E."/>
            <person name="Hughes K.W."/>
            <person name="Mata J.L."/>
            <person name="Ishikawa N.K."/>
            <person name="Vargas-Isla R."/>
            <person name="Ushijima S."/>
            <person name="Smith C.A."/>
            <person name="Ahrendt S."/>
            <person name="Andreopoulos W."/>
            <person name="He G."/>
            <person name="Labutti K."/>
            <person name="Lipzen A."/>
            <person name="Ng V."/>
            <person name="Sandor L."/>
            <person name="Barry K."/>
            <person name="Martinez A.T."/>
            <person name="Xiao Y."/>
            <person name="Gibbons J.G."/>
            <person name="Terashima K."/>
            <person name="Hibbett D.S."/>
            <person name="Grigoriev I.V."/>
        </authorList>
    </citation>
    <scope>NUCLEOTIDE SEQUENCE</scope>
    <source>
        <strain evidence="3">TFB9207</strain>
    </source>
</reference>